<dbReference type="Proteomes" id="UP000007494">
    <property type="component" value="Chromosome X"/>
</dbReference>
<evidence type="ECO:0000313" key="4">
    <source>
        <dbReference type="Proteomes" id="UP000007494"/>
    </source>
</evidence>
<feature type="domain" description="PCIF1 WW" evidence="2">
    <location>
        <begin position="575"/>
        <end position="740"/>
    </location>
</feature>
<dbReference type="InParanoid" id="F0VLN5"/>
<dbReference type="OMA" id="DNYCSIF"/>
<evidence type="ECO:0000256" key="1">
    <source>
        <dbReference type="SAM" id="MobiDB-lite"/>
    </source>
</evidence>
<dbReference type="InterPro" id="IPR039881">
    <property type="entry name" value="PCIF1-like"/>
</dbReference>
<evidence type="ECO:0000259" key="2">
    <source>
        <dbReference type="Pfam" id="PF12237"/>
    </source>
</evidence>
<dbReference type="GO" id="GO:0016422">
    <property type="term" value="F:mRNA (2'-O-methyladenosine-N6-)-methyltransferase activity"/>
    <property type="evidence" value="ECO:0007669"/>
    <property type="project" value="InterPro"/>
</dbReference>
<proteinExistence type="predicted"/>
<sequence>MVLQQAKDSTEKNSELLDAAVVRLKKKLDCESFPEGLPAAAADFELKLTQHLERTNFYGSHELGGRNEFFMYAVEPSAVLGGPLPAKMAETPSTTSVHADISPSHSEAYLFTKAKDTIPAEVSGSSNDCLICETGPGGSICPWVCSKPYRSWPLIELVRQYEILGVRYQYEQLCQSLMESIGQDVSGMRKCGAAERSGRFAPRESFNRWLMERRSVMAAHVDPLIPSPTVRSLSAREDNVVQESPSASIAREILDDLPMKIHIGETSAETRGNILRFSRLLVSEIRANPKTAAALSPADVEPIMQWIRELQDGEETPCIPSANIGLNARPQSSEDSVQDSLPQPTKGKNHTNEDSPQTVDEKVVDVNPFQGSTKEDVYNTVRLARPVVERLYAEKVSRVVRQLQQISRDAANRVEKFCKSGTSSKETGVVNSPDASASRETFARQFKRRCVVPRGGEVQFGSVKWMSGRNTEFFEFTDDLNARFEDACAVSAPGQQNLSRKYAIKGYKLAQLWRRFALKSGTKGKSDSKSEVLCRKSLDAGCVCEGQGWRGGDWTCTCVRDLINRIRSVESIGPLFASAVFALLCRYHCICGCQNQGKGLQCAVPPNVLDVLREDLEVNCELFASPFNVYLDNYCSIFPDVDVMFGSWGSFFDPSFELVEGSFEANPPFDEVLMARMVERLLLWLRKSEESQEGSRPLSFCLSLPDWSNGPSDFMDLLKKSKYLRYADVIPEGKHSYLNGFQHFCHASDLQVPAVCGTFFAVLQNDAGTKAWPVTDTFIKRLKEAWSAYDAYDNAGVSL</sequence>
<dbReference type="RefSeq" id="XP_003884194.1">
    <property type="nucleotide sequence ID" value="XM_003884145.1"/>
</dbReference>
<dbReference type="EMBL" id="FR823391">
    <property type="protein sequence ID" value="CBZ54163.1"/>
    <property type="molecule type" value="Genomic_DNA"/>
</dbReference>
<accession>F0VLN5</accession>
<dbReference type="eggNOG" id="ENOG502QVT7">
    <property type="taxonomic scope" value="Eukaryota"/>
</dbReference>
<name>F0VLN5_NEOCL</name>
<feature type="region of interest" description="Disordered" evidence="1">
    <location>
        <begin position="317"/>
        <end position="363"/>
    </location>
</feature>
<dbReference type="GO" id="GO:0099122">
    <property type="term" value="F:RNA polymerase II C-terminal domain binding"/>
    <property type="evidence" value="ECO:0007669"/>
    <property type="project" value="InterPro"/>
</dbReference>
<gene>
    <name evidence="3" type="ORF">NCLIV_045950</name>
</gene>
<dbReference type="InterPro" id="IPR022035">
    <property type="entry name" value="PCIF1_WW"/>
</dbReference>
<dbReference type="OrthoDB" id="193787at2759"/>
<keyword evidence="4" id="KW-1185">Reference proteome</keyword>
<feature type="compositionally biased region" description="Polar residues" evidence="1">
    <location>
        <begin position="329"/>
        <end position="343"/>
    </location>
</feature>
<dbReference type="GeneID" id="13442094"/>
<dbReference type="VEuPathDB" id="ToxoDB:NCLIV_045950"/>
<evidence type="ECO:0000313" key="3">
    <source>
        <dbReference type="EMBL" id="CBZ54163.1"/>
    </source>
</evidence>
<organism evidence="3 4">
    <name type="scientific">Neospora caninum (strain Liverpool)</name>
    <dbReference type="NCBI Taxonomy" id="572307"/>
    <lineage>
        <taxon>Eukaryota</taxon>
        <taxon>Sar</taxon>
        <taxon>Alveolata</taxon>
        <taxon>Apicomplexa</taxon>
        <taxon>Conoidasida</taxon>
        <taxon>Coccidia</taxon>
        <taxon>Eucoccidiorida</taxon>
        <taxon>Eimeriorina</taxon>
        <taxon>Sarcocystidae</taxon>
        <taxon>Neospora</taxon>
    </lineage>
</organism>
<dbReference type="Pfam" id="PF12237">
    <property type="entry name" value="PCIF1_WW"/>
    <property type="match status" value="1"/>
</dbReference>
<dbReference type="AlphaFoldDB" id="F0VLN5"/>
<reference evidence="4" key="1">
    <citation type="journal article" date="2012" name="PLoS Pathog.">
        <title>Comparative genomics of the apicomplexan parasites Toxoplasma gondii and Neospora caninum: Coccidia differing in host range and transmission strategy.</title>
        <authorList>
            <person name="Reid A.J."/>
            <person name="Vermont S.J."/>
            <person name="Cotton J.A."/>
            <person name="Harris D."/>
            <person name="Hill-Cawthorne G.A."/>
            <person name="Konen-Waisman S."/>
            <person name="Latham S.M."/>
            <person name="Mourier T."/>
            <person name="Norton R."/>
            <person name="Quail M.A."/>
            <person name="Sanders M."/>
            <person name="Shanmugam D."/>
            <person name="Sohal A."/>
            <person name="Wasmuth J.D."/>
            <person name="Brunk B."/>
            <person name="Grigg M.E."/>
            <person name="Howard J.C."/>
            <person name="Parkinson J."/>
            <person name="Roos D.S."/>
            <person name="Trees A.J."/>
            <person name="Berriman M."/>
            <person name="Pain A."/>
            <person name="Wastling J.M."/>
        </authorList>
    </citation>
    <scope>NUCLEOTIDE SEQUENCE [LARGE SCALE GENOMIC DNA]</scope>
    <source>
        <strain evidence="4">Liverpool</strain>
    </source>
</reference>
<dbReference type="PANTHER" id="PTHR21727">
    <property type="entry name" value="PHOSPHORYLATED CTD INTERACTING FACTOR 1"/>
    <property type="match status" value="1"/>
</dbReference>
<protein>
    <recommendedName>
        <fullName evidence="2">PCIF1 WW domain-containing protein</fullName>
    </recommendedName>
</protein>
<dbReference type="PANTHER" id="PTHR21727:SF0">
    <property type="entry name" value="MRNA (2'-O-METHYLADENOSINE-N(6)-)-METHYLTRANSFERASE"/>
    <property type="match status" value="1"/>
</dbReference>